<feature type="transmembrane region" description="Helical" evidence="1">
    <location>
        <begin position="38"/>
        <end position="61"/>
    </location>
</feature>
<gene>
    <name evidence="2" type="ORF">SAMN05421819_1531</name>
</gene>
<keyword evidence="3" id="KW-1185">Reference proteome</keyword>
<proteinExistence type="predicted"/>
<sequence length="62" mass="6655">MDLGAWTLMGIVLLCAMTASVLLHPLRANKGVRLYEAVTLTIAAVAVIMTAGARIMAWAIYH</sequence>
<keyword evidence="1" id="KW-1133">Transmembrane helix</keyword>
<keyword evidence="1" id="KW-0472">Membrane</keyword>
<protein>
    <submittedName>
        <fullName evidence="2">Uncharacterized protein</fullName>
    </submittedName>
</protein>
<dbReference type="Proteomes" id="UP000236728">
    <property type="component" value="Unassembled WGS sequence"/>
</dbReference>
<organism evidence="2 3">
    <name type="scientific">Bryocella elongata</name>
    <dbReference type="NCBI Taxonomy" id="863522"/>
    <lineage>
        <taxon>Bacteria</taxon>
        <taxon>Pseudomonadati</taxon>
        <taxon>Acidobacteriota</taxon>
        <taxon>Terriglobia</taxon>
        <taxon>Terriglobales</taxon>
        <taxon>Acidobacteriaceae</taxon>
        <taxon>Bryocella</taxon>
    </lineage>
</organism>
<evidence type="ECO:0000256" key="1">
    <source>
        <dbReference type="SAM" id="Phobius"/>
    </source>
</evidence>
<reference evidence="2 3" key="1">
    <citation type="submission" date="2016-10" db="EMBL/GenBank/DDBJ databases">
        <authorList>
            <person name="de Groot N.N."/>
        </authorList>
    </citation>
    <scope>NUCLEOTIDE SEQUENCE [LARGE SCALE GENOMIC DNA]</scope>
    <source>
        <strain evidence="2 3">DSM 22489</strain>
    </source>
</reference>
<evidence type="ECO:0000313" key="3">
    <source>
        <dbReference type="Proteomes" id="UP000236728"/>
    </source>
</evidence>
<name>A0A1H5WE36_9BACT</name>
<accession>A0A1H5WE36</accession>
<feature type="transmembrane region" description="Helical" evidence="1">
    <location>
        <begin position="6"/>
        <end position="26"/>
    </location>
</feature>
<keyword evidence="1" id="KW-0812">Transmembrane</keyword>
<dbReference type="AlphaFoldDB" id="A0A1H5WE36"/>
<evidence type="ECO:0000313" key="2">
    <source>
        <dbReference type="EMBL" id="SEF97451.1"/>
    </source>
</evidence>
<dbReference type="EMBL" id="FNVA01000002">
    <property type="protein sequence ID" value="SEF97451.1"/>
    <property type="molecule type" value="Genomic_DNA"/>
</dbReference>